<dbReference type="SUPFAM" id="SSF55729">
    <property type="entry name" value="Acyl-CoA N-acyltransferases (Nat)"/>
    <property type="match status" value="1"/>
</dbReference>
<protein>
    <submittedName>
        <fullName evidence="1">GNAT family acetyltransferase</fullName>
    </submittedName>
</protein>
<organism evidence="1 2">
    <name type="scientific">Sediminicola arcticus</name>
    <dbReference type="NCBI Taxonomy" id="1574308"/>
    <lineage>
        <taxon>Bacteria</taxon>
        <taxon>Pseudomonadati</taxon>
        <taxon>Bacteroidota</taxon>
        <taxon>Flavobacteriia</taxon>
        <taxon>Flavobacteriales</taxon>
        <taxon>Flavobacteriaceae</taxon>
        <taxon>Sediminicola</taxon>
    </lineage>
</organism>
<dbReference type="Proteomes" id="UP001549799">
    <property type="component" value="Unassembled WGS sequence"/>
</dbReference>
<dbReference type="RefSeq" id="WP_354614087.1">
    <property type="nucleotide sequence ID" value="NZ_JBEXAE010000001.1"/>
</dbReference>
<dbReference type="Gene3D" id="3.40.630.30">
    <property type="match status" value="1"/>
</dbReference>
<comment type="caution">
    <text evidence="1">The sequence shown here is derived from an EMBL/GenBank/DDBJ whole genome shotgun (WGS) entry which is preliminary data.</text>
</comment>
<sequence>MIQTRLGNLSDIFGVLKLQELNLYKNLSEEELKGGFVTTPFTAKQIEEIIEQQGLYVCVNEQENVIAYVFAGSWAYFSQWEIFNIMTSRFHNISFNNVQITTNNSFQYGPICIQKDYRGQGIINSIFETMRLFFVDKYPLSITFINNLNVISKRAHTHKLGWQVIDTFEFNNKTYIALAFDMTKNVL</sequence>
<evidence type="ECO:0000313" key="2">
    <source>
        <dbReference type="Proteomes" id="UP001549799"/>
    </source>
</evidence>
<accession>A0ABV2SRD2</accession>
<proteinExistence type="predicted"/>
<gene>
    <name evidence="1" type="ORF">ABXZ36_03510</name>
</gene>
<dbReference type="InterPro" id="IPR016181">
    <property type="entry name" value="Acyl_CoA_acyltransferase"/>
</dbReference>
<name>A0ABV2SRD2_9FLAO</name>
<reference evidence="1 2" key="1">
    <citation type="submission" date="2024-07" db="EMBL/GenBank/DDBJ databases">
        <title>The genome sequence of type strain Sediminicola arcticus GDMCC 1.2805.</title>
        <authorList>
            <person name="Liu Y."/>
        </authorList>
    </citation>
    <scope>NUCLEOTIDE SEQUENCE [LARGE SCALE GENOMIC DNA]</scope>
    <source>
        <strain evidence="1 2">GDMCC 1.2805</strain>
    </source>
</reference>
<keyword evidence="2" id="KW-1185">Reference proteome</keyword>
<dbReference type="EMBL" id="JBEXAE010000001">
    <property type="protein sequence ID" value="MET6989713.1"/>
    <property type="molecule type" value="Genomic_DNA"/>
</dbReference>
<evidence type="ECO:0000313" key="1">
    <source>
        <dbReference type="EMBL" id="MET6989713.1"/>
    </source>
</evidence>